<feature type="region of interest" description="Disordered" evidence="2">
    <location>
        <begin position="1"/>
        <end position="159"/>
    </location>
</feature>
<gene>
    <name evidence="3" type="ORF">SCUCBS95973_001402</name>
</gene>
<feature type="compositionally biased region" description="Polar residues" evidence="2">
    <location>
        <begin position="879"/>
        <end position="888"/>
    </location>
</feature>
<feature type="region of interest" description="Disordered" evidence="2">
    <location>
        <begin position="949"/>
        <end position="1019"/>
    </location>
</feature>
<evidence type="ECO:0000256" key="2">
    <source>
        <dbReference type="SAM" id="MobiDB-lite"/>
    </source>
</evidence>
<feature type="compositionally biased region" description="Polar residues" evidence="2">
    <location>
        <begin position="27"/>
        <end position="39"/>
    </location>
</feature>
<dbReference type="PANTHER" id="PTHR38701:SF1">
    <property type="entry name" value="UP-REGULATED DURING SEPTATION PROTEIN 1 DOMAIN-CONTAINING PROTEIN"/>
    <property type="match status" value="1"/>
</dbReference>
<evidence type="ECO:0000313" key="3">
    <source>
        <dbReference type="EMBL" id="CAK7212255.1"/>
    </source>
</evidence>
<evidence type="ECO:0000256" key="1">
    <source>
        <dbReference type="SAM" id="Coils"/>
    </source>
</evidence>
<feature type="compositionally biased region" description="Polar residues" evidence="2">
    <location>
        <begin position="100"/>
        <end position="116"/>
    </location>
</feature>
<feature type="compositionally biased region" description="Low complexity" evidence="2">
    <location>
        <begin position="371"/>
        <end position="388"/>
    </location>
</feature>
<feature type="compositionally biased region" description="Low complexity" evidence="2">
    <location>
        <begin position="889"/>
        <end position="901"/>
    </location>
</feature>
<dbReference type="Proteomes" id="UP001642405">
    <property type="component" value="Unassembled WGS sequence"/>
</dbReference>
<feature type="region of interest" description="Disordered" evidence="2">
    <location>
        <begin position="330"/>
        <end position="564"/>
    </location>
</feature>
<evidence type="ECO:0000313" key="4">
    <source>
        <dbReference type="Proteomes" id="UP001642405"/>
    </source>
</evidence>
<feature type="compositionally biased region" description="Basic and acidic residues" evidence="2">
    <location>
        <begin position="660"/>
        <end position="669"/>
    </location>
</feature>
<sequence length="1019" mass="105581">MGYDKDTPRKPMLASRPVGRAPLTPKIASTTPTTPSLARTATGPSSSSATSPYQTVTVSTPLARRVTGLSSASSHSSSHNSSSNYGHNNYDSAASPVPSYLNNVTPRSGSRQSRVDSTTPTGTPTSSGNHNNNNTHNNIMGLGIGSASNSSSSSGYNGLASPADPDAKFFYASEAKASSSASASAAAAAASSVNAASASLSSMGPPLASPGLAPSSRPASTFFYANGKSLPSAGGNPLANASVASLPAHLPPNGMASPTMLSSANVSAAGDRSSKFVHANGAALERTPSSSSARRAPVTPTVQQQASRPLSPVKIPAVAPYPLQKSLSFPVVAQTSSSSASPSANGGSSNSSNSSNMHHRPSVPNTLLLNAAASPAGPGAAVASPTSSQPLPGPVSPGSVRLDLLSRQRSNFSASVGSNSSAGGHSRKGSLTIADPPTVARLLHSSQSSQPGSEAPSPASGQFPAYPFPNVTSSPGGSGANAAATSGLAAILQATEDLAGDDDNDNEGEAAEGAGSVNSHGDNDGEGSEHAGGGSSGKDSRRSSTNVSAHPADPNSNSNSSHNPVDELVAIARRERKVQDLEITNASLEAINRSLERQLRKQKNELRQFRRLSRSGRLSLAPLGGDDGGLGSSGLASALPGTLPGGGGSRITSSSTVEGPMRDLDHLLGEDESFDFGDEGEDVDDDNSDMDNPFNEYDHDLDHDNDHDHSSDNDPELDLDNENLTRRKRDERRLQLDLQQHRQLLVDSQKMNQSIKRCMNWTEALIQEGQKALAFQVRVSEVQLGGRVLAADEVEEREQREQREEHEERKEREQRQRNSLEQSGRASLLLEQTRALLDEHHDDEDGGEGEQSLPRKQAEQAELSEQSEPSEVTKVTDIALSSPNSITGPSATPTSTVPSSSSDEHEDRNEAFSPVSHNVRTVRFDDSGDAEIVEVPPAALLPLSLDQVAAVSPTPDTDAAPSTPAKQSLPPPPPPPPAPPAQPAQPAQPLPAAASENPPPIIPETPIQEAPATATAPET</sequence>
<feature type="region of interest" description="Disordered" evidence="2">
    <location>
        <begin position="198"/>
        <end position="312"/>
    </location>
</feature>
<accession>A0ABP0AYH7</accession>
<proteinExistence type="predicted"/>
<dbReference type="EMBL" id="CAWUHB010000005">
    <property type="protein sequence ID" value="CAK7212255.1"/>
    <property type="molecule type" value="Genomic_DNA"/>
</dbReference>
<feature type="compositionally biased region" description="Low complexity" evidence="2">
    <location>
        <begin position="145"/>
        <end position="159"/>
    </location>
</feature>
<feature type="compositionally biased region" description="Low complexity" evidence="2">
    <location>
        <begin position="117"/>
        <end position="138"/>
    </location>
</feature>
<keyword evidence="1" id="KW-0175">Coiled coil</keyword>
<feature type="compositionally biased region" description="Basic and acidic residues" evidence="2">
    <location>
        <begin position="696"/>
        <end position="712"/>
    </location>
</feature>
<dbReference type="PANTHER" id="PTHR38701">
    <property type="entry name" value="CHROMOSOME 8, WHOLE GENOME SHOTGUN SEQUENCE"/>
    <property type="match status" value="1"/>
</dbReference>
<feature type="compositionally biased region" description="Low complexity" evidence="2">
    <location>
        <begin position="952"/>
        <end position="965"/>
    </location>
</feature>
<feature type="coiled-coil region" evidence="1">
    <location>
        <begin position="571"/>
        <end position="612"/>
    </location>
</feature>
<feature type="compositionally biased region" description="Acidic residues" evidence="2">
    <location>
        <begin position="498"/>
        <end position="510"/>
    </location>
</feature>
<feature type="compositionally biased region" description="Low complexity" evidence="2">
    <location>
        <begin position="336"/>
        <end position="356"/>
    </location>
</feature>
<comment type="caution">
    <text evidence="3">The sequence shown here is derived from an EMBL/GenBank/DDBJ whole genome shotgun (WGS) entry which is preliminary data.</text>
</comment>
<keyword evidence="4" id="KW-1185">Reference proteome</keyword>
<feature type="compositionally biased region" description="Low complexity" evidence="2">
    <location>
        <begin position="410"/>
        <end position="424"/>
    </location>
</feature>
<feature type="compositionally biased region" description="Low complexity" evidence="2">
    <location>
        <begin position="40"/>
        <end position="52"/>
    </location>
</feature>
<protein>
    <submittedName>
        <fullName evidence="3">Uncharacterized protein</fullName>
    </submittedName>
</protein>
<feature type="compositionally biased region" description="Low complexity" evidence="2">
    <location>
        <begin position="480"/>
        <end position="490"/>
    </location>
</feature>
<organism evidence="3 4">
    <name type="scientific">Sporothrix curviconia</name>
    <dbReference type="NCBI Taxonomy" id="1260050"/>
    <lineage>
        <taxon>Eukaryota</taxon>
        <taxon>Fungi</taxon>
        <taxon>Dikarya</taxon>
        <taxon>Ascomycota</taxon>
        <taxon>Pezizomycotina</taxon>
        <taxon>Sordariomycetes</taxon>
        <taxon>Sordariomycetidae</taxon>
        <taxon>Ophiostomatales</taxon>
        <taxon>Ophiostomataceae</taxon>
        <taxon>Sporothrix</taxon>
    </lineage>
</organism>
<name>A0ABP0AYH7_9PEZI</name>
<reference evidence="3 4" key="1">
    <citation type="submission" date="2024-01" db="EMBL/GenBank/DDBJ databases">
        <authorList>
            <person name="Allen C."/>
            <person name="Tagirdzhanova G."/>
        </authorList>
    </citation>
    <scope>NUCLEOTIDE SEQUENCE [LARGE SCALE GENOMIC DNA]</scope>
</reference>
<feature type="compositionally biased region" description="Low complexity" evidence="2">
    <location>
        <begin position="70"/>
        <end position="84"/>
    </location>
</feature>
<feature type="compositionally biased region" description="Low complexity" evidence="2">
    <location>
        <begin position="288"/>
        <end position="297"/>
    </location>
</feature>
<feature type="compositionally biased region" description="Low complexity" evidence="2">
    <location>
        <begin position="198"/>
        <end position="220"/>
    </location>
</feature>
<feature type="region of interest" description="Disordered" evidence="2">
    <location>
        <begin position="840"/>
        <end position="921"/>
    </location>
</feature>
<feature type="compositionally biased region" description="Basic and acidic residues" evidence="2">
    <location>
        <begin position="797"/>
        <end position="818"/>
    </location>
</feature>
<feature type="compositionally biased region" description="Low complexity" evidence="2">
    <location>
        <begin position="1004"/>
        <end position="1019"/>
    </location>
</feature>
<feature type="compositionally biased region" description="Pro residues" evidence="2">
    <location>
        <begin position="969"/>
        <end position="989"/>
    </location>
</feature>
<feature type="region of interest" description="Disordered" evidence="2">
    <location>
        <begin position="794"/>
        <end position="826"/>
    </location>
</feature>
<feature type="compositionally biased region" description="Low complexity" evidence="2">
    <location>
        <begin position="860"/>
        <end position="870"/>
    </location>
</feature>
<feature type="compositionally biased region" description="Acidic residues" evidence="2">
    <location>
        <begin position="670"/>
        <end position="689"/>
    </location>
</feature>
<feature type="region of interest" description="Disordered" evidence="2">
    <location>
        <begin position="631"/>
        <end position="728"/>
    </location>
</feature>